<feature type="transmembrane region" description="Helical" evidence="1">
    <location>
        <begin position="30"/>
        <end position="51"/>
    </location>
</feature>
<evidence type="ECO:0000313" key="2">
    <source>
        <dbReference type="EMBL" id="QHS94726.1"/>
    </source>
</evidence>
<feature type="transmembrane region" description="Helical" evidence="1">
    <location>
        <begin position="7"/>
        <end position="24"/>
    </location>
</feature>
<evidence type="ECO:0000256" key="1">
    <source>
        <dbReference type="SAM" id="Phobius"/>
    </source>
</evidence>
<protein>
    <submittedName>
        <fullName evidence="2">Uncharacterized protein</fullName>
    </submittedName>
</protein>
<proteinExistence type="predicted"/>
<keyword evidence="1" id="KW-1133">Transmembrane helix</keyword>
<feature type="transmembrane region" description="Helical" evidence="1">
    <location>
        <begin position="95"/>
        <end position="114"/>
    </location>
</feature>
<dbReference type="AlphaFoldDB" id="A0A6C0BRA2"/>
<organism evidence="2">
    <name type="scientific">viral metagenome</name>
    <dbReference type="NCBI Taxonomy" id="1070528"/>
    <lineage>
        <taxon>unclassified sequences</taxon>
        <taxon>metagenomes</taxon>
        <taxon>organismal metagenomes</taxon>
    </lineage>
</organism>
<dbReference type="EMBL" id="MN739231">
    <property type="protein sequence ID" value="QHS94726.1"/>
    <property type="molecule type" value="Genomic_DNA"/>
</dbReference>
<keyword evidence="1" id="KW-0812">Transmembrane</keyword>
<name>A0A6C0BRA2_9ZZZZ</name>
<accession>A0A6C0BRA2</accession>
<reference evidence="2" key="1">
    <citation type="journal article" date="2020" name="Nature">
        <title>Giant virus diversity and host interactions through global metagenomics.</title>
        <authorList>
            <person name="Schulz F."/>
            <person name="Roux S."/>
            <person name="Paez-Espino D."/>
            <person name="Jungbluth S."/>
            <person name="Walsh D.A."/>
            <person name="Denef V.J."/>
            <person name="McMahon K.D."/>
            <person name="Konstantinidis K.T."/>
            <person name="Eloe-Fadrosh E.A."/>
            <person name="Kyrpides N.C."/>
            <person name="Woyke T."/>
        </authorList>
    </citation>
    <scope>NUCLEOTIDE SEQUENCE</scope>
    <source>
        <strain evidence="2">GVMAG-M-3300018416-45</strain>
    </source>
</reference>
<keyword evidence="1" id="KW-0472">Membrane</keyword>
<sequence length="124" mass="15005">MKNMYPHFKMLSPYIFIIYFLSYISNKRNIVTLFTPLMWIVSIFGIIILLYRRFYKKNIIYSIIFYKLFNIKSDIPLIILKVLTIMFLYHEPTKLTRDSLLLSFILIAVYSYVIDIEDTYLSEM</sequence>